<reference evidence="2" key="1">
    <citation type="journal article" date="2013" name="PLoS ONE">
        <title>The Plastid Genome of the Red Macroalga Grateloupia taiwanensis (Halymeniaceae).</title>
        <authorList>
            <person name="Depriest M.S."/>
            <person name="Bhattacharya D."/>
            <person name="Lopez-Bautista J.M."/>
        </authorList>
    </citation>
    <scope>NUCLEOTIDE SEQUENCE</scope>
</reference>
<dbReference type="AlphaFoldDB" id="R9XYN2"/>
<keyword evidence="1" id="KW-0812">Transmembrane</keyword>
<keyword evidence="1" id="KW-1133">Transmembrane helix</keyword>
<feature type="transmembrane region" description="Helical" evidence="1">
    <location>
        <begin position="25"/>
        <end position="46"/>
    </location>
</feature>
<evidence type="ECO:0000256" key="1">
    <source>
        <dbReference type="SAM" id="Phobius"/>
    </source>
</evidence>
<protein>
    <submittedName>
        <fullName evidence="2">Uncharacterized protein</fullName>
    </submittedName>
</protein>
<evidence type="ECO:0000313" key="2">
    <source>
        <dbReference type="EMBL" id="AGO19776.1"/>
    </source>
</evidence>
<dbReference type="EMBL" id="KC894740">
    <property type="protein sequence ID" value="AGO19776.1"/>
    <property type="molecule type" value="Genomic_DNA"/>
</dbReference>
<accession>R9XYN2</accession>
<proteinExistence type="predicted"/>
<sequence>MLVFESYMKTRRLCFLFKRPKLGLYWAFSIFSFILQIPLLDIFYLFRLSIQI</sequence>
<keyword evidence="1" id="KW-0472">Membrane</keyword>
<organism evidence="2">
    <name type="scientific">Phyllymenia taiwanensis</name>
    <dbReference type="NCBI Taxonomy" id="1260292"/>
    <lineage>
        <taxon>Eukaryota</taxon>
        <taxon>Rhodophyta</taxon>
        <taxon>Florideophyceae</taxon>
        <taxon>Rhodymeniophycidae</taxon>
        <taxon>Halymeniales</taxon>
        <taxon>Halymeniaceae</taxon>
        <taxon>Phyllymenia</taxon>
    </lineage>
</organism>
<dbReference type="GeneID" id="16017075"/>
<name>R9XYN2_9FLOR</name>
<geneLocation type="plastid" evidence="2"/>
<reference evidence="2" key="2">
    <citation type="submission" date="2013-04" db="EMBL/GenBank/DDBJ databases">
        <authorList>
            <person name="DePriest M.S.Jr."/>
            <person name="Bhattacharya D."/>
            <person name="Lopez-Bautista J.M."/>
        </authorList>
    </citation>
    <scope>NUCLEOTIDE SEQUENCE</scope>
</reference>
<dbReference type="RefSeq" id="YP_008144766.1">
    <property type="nucleotide sequence ID" value="NC_021618.1"/>
</dbReference>
<gene>
    <name evidence="2" type="primary">orf04</name>
</gene>
<keyword evidence="2" id="KW-0934">Plastid</keyword>